<protein>
    <submittedName>
        <fullName evidence="1">Uncharacterized protein</fullName>
    </submittedName>
</protein>
<name>A0A9P7S3R0_9AGAR</name>
<dbReference type="EMBL" id="CM032183">
    <property type="protein sequence ID" value="KAG7094710.1"/>
    <property type="molecule type" value="Genomic_DNA"/>
</dbReference>
<sequence>MPIYQLHERLSRNNANALNNWNKNQQLLTIKARWTTDIQNTGSRAVQQQCKCDAGAHKESTFHPSPPLLSNFAMSFFQGARVVSIGQGTFNAVTGNQTNHIYKYNRIVEKREKERTIYDEFPDIQRGLVRRLKDLDHKDRLLRWNATSQKYEIEFTVERSISTAKIHGDSSSFTVVSYNGQDAQKAWKRDFRQFSETTNTTKMQLFGINQSRIPLLIFYGELVPLAHFWDRLGRLGRGYATTLAEHVWDCSPSTVWIDPEQGTLVRGLEGPDHNLSYLGTVWTSDETLPSSLEFLQEEVCFRYFSQFPLVKDFDEGVIDILHFTSMVNIEKSPILNCPHVLSSNTKSIIAVGSGDWYGSGCLGNRVVMPDGRTRFTLTDKVYIFALFSNSLGEKAA</sequence>
<accession>A0A9P7S3R0</accession>
<organism evidence="1 2">
    <name type="scientific">Marasmius oreades</name>
    <name type="common">fairy-ring Marasmius</name>
    <dbReference type="NCBI Taxonomy" id="181124"/>
    <lineage>
        <taxon>Eukaryota</taxon>
        <taxon>Fungi</taxon>
        <taxon>Dikarya</taxon>
        <taxon>Basidiomycota</taxon>
        <taxon>Agaricomycotina</taxon>
        <taxon>Agaricomycetes</taxon>
        <taxon>Agaricomycetidae</taxon>
        <taxon>Agaricales</taxon>
        <taxon>Marasmiineae</taxon>
        <taxon>Marasmiaceae</taxon>
        <taxon>Marasmius</taxon>
    </lineage>
</organism>
<dbReference type="RefSeq" id="XP_043011180.1">
    <property type="nucleotide sequence ID" value="XM_043150095.1"/>
</dbReference>
<dbReference type="KEGG" id="more:E1B28_005530"/>
<evidence type="ECO:0000313" key="2">
    <source>
        <dbReference type="Proteomes" id="UP001049176"/>
    </source>
</evidence>
<dbReference type="GeneID" id="66074606"/>
<dbReference type="OrthoDB" id="3005282at2759"/>
<proteinExistence type="predicted"/>
<dbReference type="Proteomes" id="UP001049176">
    <property type="component" value="Chromosome 3"/>
</dbReference>
<reference evidence="1" key="1">
    <citation type="journal article" date="2021" name="Genome Biol. Evol.">
        <title>The assembled and annotated genome of the fairy-ring fungus Marasmius oreades.</title>
        <authorList>
            <person name="Hiltunen M."/>
            <person name="Ament-Velasquez S.L."/>
            <person name="Johannesson H."/>
        </authorList>
    </citation>
    <scope>NUCLEOTIDE SEQUENCE</scope>
    <source>
        <strain evidence="1">03SP1</strain>
    </source>
</reference>
<evidence type="ECO:0000313" key="1">
    <source>
        <dbReference type="EMBL" id="KAG7094710.1"/>
    </source>
</evidence>
<keyword evidence="2" id="KW-1185">Reference proteome</keyword>
<dbReference type="AlphaFoldDB" id="A0A9P7S3R0"/>
<gene>
    <name evidence="1" type="ORF">E1B28_005530</name>
</gene>
<comment type="caution">
    <text evidence="1">The sequence shown here is derived from an EMBL/GenBank/DDBJ whole genome shotgun (WGS) entry which is preliminary data.</text>
</comment>